<accession>A0A0H5RL22</accession>
<organism evidence="1 2">
    <name type="scientific">Mycolicibacterium neworleansense</name>
    <dbReference type="NCBI Taxonomy" id="146018"/>
    <lineage>
        <taxon>Bacteria</taxon>
        <taxon>Bacillati</taxon>
        <taxon>Actinomycetota</taxon>
        <taxon>Actinomycetes</taxon>
        <taxon>Mycobacteriales</taxon>
        <taxon>Mycobacteriaceae</taxon>
        <taxon>Mycolicibacterium</taxon>
    </lineage>
</organism>
<sequence>MIAALDVLTLLLPDQKAVRLDTVAAVGARVGQILVLPPVVEVPAEGVDFEFDWGAALPGTDRAELDPVTVEVQAARVPDFAGYSLGELASGPGNELTVSVPAGRRIRALKLTGLKADGITFRSVGDLKVNGYRIAVSQPAPGGGWTPVVAVPAVAGSGPIPPMLTGATFDSAVLRMPDLAGPLRIAVVKGATPAEFEIRPLTVQRVYGWAAPTPVDLTLTGPDGATLWSFPGPLPEGTEQRQDVTVALAAAVEQLRAAGGPVAGSVKLTSKYPCQVRFRLTPVAGELIRELSGTTTVELSGEPVALPVDSPLPLAAPASVLADVRVTYNGCRLADVSDPMPAPGAQHGAVVRQDRVLRVLPPLALRGEQISRIGLVGYCPQRTELLVRLVAATPIPSGTAADALGEPGTVTVDPSTAVGVIWIDLPQPVRVEEAAAIEVSAGTGTLYWVADPDPLVRIVVLDPDPAARPIRLGGHTLLTVDQPTITAVRVGLPAEAYLAGAPVLASALFCTVEITDARLSYPRGT</sequence>
<evidence type="ECO:0000313" key="2">
    <source>
        <dbReference type="Proteomes" id="UP000199147"/>
    </source>
</evidence>
<evidence type="ECO:0000313" key="1">
    <source>
        <dbReference type="EMBL" id="CRZ14805.1"/>
    </source>
</evidence>
<dbReference type="EMBL" id="CWKH01000001">
    <property type="protein sequence ID" value="CRZ14805.1"/>
    <property type="molecule type" value="Genomic_DNA"/>
</dbReference>
<dbReference type="OrthoDB" id="4607277at2"/>
<dbReference type="RefSeq" id="WP_090512243.1">
    <property type="nucleotide sequence ID" value="NZ_CWKH01000001.1"/>
</dbReference>
<keyword evidence="2" id="KW-1185">Reference proteome</keyword>
<dbReference type="Proteomes" id="UP000199147">
    <property type="component" value="Unassembled WGS sequence"/>
</dbReference>
<dbReference type="AlphaFoldDB" id="A0A0H5RL22"/>
<name>A0A0H5RL22_9MYCO</name>
<proteinExistence type="predicted"/>
<gene>
    <name evidence="1" type="ORF">BN2156_01661</name>
</gene>
<reference evidence="2" key="1">
    <citation type="submission" date="2015-07" db="EMBL/GenBank/DDBJ databases">
        <authorList>
            <person name="Urmite Genomes"/>
        </authorList>
    </citation>
    <scope>NUCLEOTIDE SEQUENCE [LARGE SCALE GENOMIC DNA]</scope>
    <source>
        <strain evidence="2">type strain: ATCC 49404</strain>
    </source>
</reference>
<dbReference type="STRING" id="146018.BN2156_01661"/>
<protein>
    <submittedName>
        <fullName evidence="1">Uncharacterized protein</fullName>
    </submittedName>
</protein>